<dbReference type="SUPFAM" id="SSF74914">
    <property type="entry name" value="V-region of surface antigen I/II (SA I/II, PAC)"/>
    <property type="match status" value="1"/>
</dbReference>
<dbReference type="InterPro" id="IPR013574">
    <property type="entry name" value="Glucan-bd_C/Surface_Ag-I/II_V"/>
</dbReference>
<comment type="caution">
    <text evidence="2">The sequence shown here is derived from an EMBL/GenBank/DDBJ whole genome shotgun (WGS) entry which is preliminary data.</text>
</comment>
<feature type="domain" description="Glucan-binding protein C/Surface antigen I/II V-domain" evidence="1">
    <location>
        <begin position="7"/>
        <end position="53"/>
    </location>
</feature>
<dbReference type="EMBL" id="JABBCN010000002">
    <property type="protein sequence ID" value="NMX24727.1"/>
    <property type="molecule type" value="Genomic_DNA"/>
</dbReference>
<name>A0A7Y0VC33_STRSA</name>
<proteinExistence type="predicted"/>
<accession>A0A7Y0VC33</accession>
<protein>
    <recommendedName>
        <fullName evidence="1">Glucan-binding protein C/Surface antigen I/II V-domain domain-containing protein</fullName>
    </recommendedName>
</protein>
<sequence>MENGATTSSVELYGNINNKSDWTTNVGNKTEVKWGTVLLERGQSVTATYTNLQIHTTTVKRFRRLFTNIL</sequence>
<gene>
    <name evidence="2" type="ORF">HGP05_05035</name>
</gene>
<dbReference type="InterPro" id="IPR036234">
    <property type="entry name" value="SA_I/II_PAC_V_sf"/>
</dbReference>
<dbReference type="Pfam" id="PF08363">
    <property type="entry name" value="GbpC"/>
    <property type="match status" value="1"/>
</dbReference>
<dbReference type="AlphaFoldDB" id="A0A7Y0VC33"/>
<organism evidence="2">
    <name type="scientific">Streptococcus sanguinis</name>
    <dbReference type="NCBI Taxonomy" id="1305"/>
    <lineage>
        <taxon>Bacteria</taxon>
        <taxon>Bacillati</taxon>
        <taxon>Bacillota</taxon>
        <taxon>Bacilli</taxon>
        <taxon>Lactobacillales</taxon>
        <taxon>Streptococcaceae</taxon>
        <taxon>Streptococcus</taxon>
    </lineage>
</organism>
<evidence type="ECO:0000259" key="1">
    <source>
        <dbReference type="Pfam" id="PF08363"/>
    </source>
</evidence>
<evidence type="ECO:0000313" key="2">
    <source>
        <dbReference type="EMBL" id="NMX24727.1"/>
    </source>
</evidence>
<dbReference type="Gene3D" id="2.60.530.10">
    <property type="entry name" value="Major cell-surface adhesin PAc"/>
    <property type="match status" value="1"/>
</dbReference>
<reference evidence="2" key="1">
    <citation type="submission" date="2020-04" db="EMBL/GenBank/DDBJ databases">
        <authorList>
            <person name="Chakraborty B."/>
            <person name="Walker A.R."/>
            <person name="Burne R.A."/>
        </authorList>
    </citation>
    <scope>NUCLEOTIDE SEQUENCE [LARGE SCALE GENOMIC DNA]</scope>
    <source>
        <strain evidence="2">BCA8</strain>
    </source>
</reference>